<evidence type="ECO:0000313" key="3">
    <source>
        <dbReference type="EMBL" id="MFC1851099.1"/>
    </source>
</evidence>
<sequence length="149" mass="16703">MNNIKTVTKNVRSILEHQFLAVLATQSEGQPHTSLVGFVVTDDLHTIIFATPRATRKYQNLISNPYVALLVDTRQHQEADFHSATAVSAYGMAKEVSGADKEKYRKLYLQKHPSLGDFVTSPTCALVVVSVRKYSMVSEFQNVQELTFQ</sequence>
<name>A0ABV6YY35_UNCC1</name>
<keyword evidence="4" id="KW-1185">Reference proteome</keyword>
<dbReference type="Gene3D" id="2.30.110.10">
    <property type="entry name" value="Electron Transport, Fmn-binding Protein, Chain A"/>
    <property type="match status" value="1"/>
</dbReference>
<comment type="caution">
    <text evidence="3">The sequence shown here is derived from an EMBL/GenBank/DDBJ whole genome shotgun (WGS) entry which is preliminary data.</text>
</comment>
<gene>
    <name evidence="3" type="ORF">ACFL27_12970</name>
</gene>
<dbReference type="Pfam" id="PF01243">
    <property type="entry name" value="PNPOx_N"/>
    <property type="match status" value="1"/>
</dbReference>
<proteinExistence type="predicted"/>
<dbReference type="Proteomes" id="UP001594351">
    <property type="component" value="Unassembled WGS sequence"/>
</dbReference>
<dbReference type="PANTHER" id="PTHR35176:SF6">
    <property type="entry name" value="HEME OXYGENASE HI_0854-RELATED"/>
    <property type="match status" value="1"/>
</dbReference>
<dbReference type="PANTHER" id="PTHR35176">
    <property type="entry name" value="HEME OXYGENASE HI_0854-RELATED"/>
    <property type="match status" value="1"/>
</dbReference>
<feature type="domain" description="Pyridoxamine 5'-phosphate oxidase N-terminal" evidence="2">
    <location>
        <begin position="8"/>
        <end position="109"/>
    </location>
</feature>
<accession>A0ABV6YY35</accession>
<dbReference type="InterPro" id="IPR052019">
    <property type="entry name" value="F420H2_bilvrd_red/Heme_oxyg"/>
</dbReference>
<organism evidence="3 4">
    <name type="scientific">candidate division CSSED10-310 bacterium</name>
    <dbReference type="NCBI Taxonomy" id="2855610"/>
    <lineage>
        <taxon>Bacteria</taxon>
        <taxon>Bacteria division CSSED10-310</taxon>
    </lineage>
</organism>
<evidence type="ECO:0000313" key="4">
    <source>
        <dbReference type="Proteomes" id="UP001594351"/>
    </source>
</evidence>
<dbReference type="InterPro" id="IPR011576">
    <property type="entry name" value="Pyridox_Oxase_N"/>
</dbReference>
<evidence type="ECO:0000256" key="1">
    <source>
        <dbReference type="ARBA" id="ARBA00023002"/>
    </source>
</evidence>
<protein>
    <submittedName>
        <fullName evidence="3">Pyridoxamine 5'-phosphate oxidase family protein</fullName>
    </submittedName>
</protein>
<dbReference type="InterPro" id="IPR012349">
    <property type="entry name" value="Split_barrel_FMN-bd"/>
</dbReference>
<dbReference type="SUPFAM" id="SSF50475">
    <property type="entry name" value="FMN-binding split barrel"/>
    <property type="match status" value="1"/>
</dbReference>
<dbReference type="EMBL" id="JBHPBY010000152">
    <property type="protein sequence ID" value="MFC1851099.1"/>
    <property type="molecule type" value="Genomic_DNA"/>
</dbReference>
<evidence type="ECO:0000259" key="2">
    <source>
        <dbReference type="Pfam" id="PF01243"/>
    </source>
</evidence>
<reference evidence="3 4" key="1">
    <citation type="submission" date="2024-09" db="EMBL/GenBank/DDBJ databases">
        <title>Laminarin stimulates single cell rates of sulfate reduction while oxygen inhibits transcriptomic activity in coastal marine sediment.</title>
        <authorList>
            <person name="Lindsay M."/>
            <person name="Orcutt B."/>
            <person name="Emerson D."/>
            <person name="Stepanauskas R."/>
            <person name="D'Angelo T."/>
        </authorList>
    </citation>
    <scope>NUCLEOTIDE SEQUENCE [LARGE SCALE GENOMIC DNA]</scope>
    <source>
        <strain evidence="3">SAG AM-311-K15</strain>
    </source>
</reference>
<keyword evidence="1" id="KW-0560">Oxidoreductase</keyword>